<evidence type="ECO:0000313" key="4">
    <source>
        <dbReference type="Proteomes" id="UP000621500"/>
    </source>
</evidence>
<dbReference type="Pfam" id="PF00296">
    <property type="entry name" value="Bac_luciferase"/>
    <property type="match status" value="1"/>
</dbReference>
<dbReference type="SUPFAM" id="SSF51679">
    <property type="entry name" value="Bacterial luciferase-like"/>
    <property type="match status" value="1"/>
</dbReference>
<dbReference type="Proteomes" id="UP000621500">
    <property type="component" value="Unassembled WGS sequence"/>
</dbReference>
<sequence>MPDHGRTLTFGYFLVPNVDDPLLAIAQEAERRGLDYLGVQDHPYHPRYVESWVLMSMIAASTSRIGLFSDVANLPLRPPATLAKAAASLDVLSGGRFDLGLGAGAYWDAIEAFGGPRRAPKDALAALAESIEIIRLLWSGEGNLRHEGSHYRLAGARSGPVPAHDIGVWLGVYGPRAIELTGRIADGWVPSLRGDLQSILDMSARLDDAAAAAGRNPGAIRRVLNVHGEITGGTAGGSATGGNASGGFVGGLEGMLRGPVERWVDELSQLALGPGFDTFVLWADDYAQLAVYAEEVVPAIRHQVAKERGVGDDARA</sequence>
<organism evidence="3 4">
    <name type="scientific">Plantactinospora mayteni</name>
    <dbReference type="NCBI Taxonomy" id="566021"/>
    <lineage>
        <taxon>Bacteria</taxon>
        <taxon>Bacillati</taxon>
        <taxon>Actinomycetota</taxon>
        <taxon>Actinomycetes</taxon>
        <taxon>Micromonosporales</taxon>
        <taxon>Micromonosporaceae</taxon>
        <taxon>Plantactinospora</taxon>
    </lineage>
</organism>
<gene>
    <name evidence="3" type="primary">hmd_3</name>
    <name evidence="3" type="ORF">Pma05_72380</name>
</gene>
<reference evidence="3 4" key="1">
    <citation type="submission" date="2021-01" db="EMBL/GenBank/DDBJ databases">
        <title>Whole genome shotgun sequence of Plantactinospora mayteni NBRC 109088.</title>
        <authorList>
            <person name="Komaki H."/>
            <person name="Tamura T."/>
        </authorList>
    </citation>
    <scope>NUCLEOTIDE SEQUENCE [LARGE SCALE GENOMIC DNA]</scope>
    <source>
        <strain evidence="3 4">NBRC 109088</strain>
    </source>
</reference>
<dbReference type="PANTHER" id="PTHR43244:SF1">
    <property type="entry name" value="5,10-METHYLENETETRAHYDROMETHANOPTERIN REDUCTASE"/>
    <property type="match status" value="1"/>
</dbReference>
<evidence type="ECO:0000259" key="2">
    <source>
        <dbReference type="Pfam" id="PF00296"/>
    </source>
</evidence>
<protein>
    <submittedName>
        <fullName evidence="3">N5,N10-methylene tetrahydromethanopterin reductase</fullName>
    </submittedName>
</protein>
<proteinExistence type="predicted"/>
<comment type="caution">
    <text evidence="3">The sequence shown here is derived from an EMBL/GenBank/DDBJ whole genome shotgun (WGS) entry which is preliminary data.</text>
</comment>
<dbReference type="InterPro" id="IPR036661">
    <property type="entry name" value="Luciferase-like_sf"/>
</dbReference>
<evidence type="ECO:0000256" key="1">
    <source>
        <dbReference type="ARBA" id="ARBA00023002"/>
    </source>
</evidence>
<accession>A0ABQ4F166</accession>
<dbReference type="InterPro" id="IPR011251">
    <property type="entry name" value="Luciferase-like_dom"/>
</dbReference>
<dbReference type="InterPro" id="IPR050564">
    <property type="entry name" value="F420-G6PD/mer"/>
</dbReference>
<feature type="domain" description="Luciferase-like" evidence="2">
    <location>
        <begin position="22"/>
        <end position="227"/>
    </location>
</feature>
<name>A0ABQ4F166_9ACTN</name>
<dbReference type="EMBL" id="BONX01000056">
    <property type="protein sequence ID" value="GIH00666.1"/>
    <property type="molecule type" value="Genomic_DNA"/>
</dbReference>
<evidence type="ECO:0000313" key="3">
    <source>
        <dbReference type="EMBL" id="GIH00666.1"/>
    </source>
</evidence>
<dbReference type="Gene3D" id="3.20.20.30">
    <property type="entry name" value="Luciferase-like domain"/>
    <property type="match status" value="1"/>
</dbReference>
<dbReference type="PANTHER" id="PTHR43244">
    <property type="match status" value="1"/>
</dbReference>
<keyword evidence="4" id="KW-1185">Reference proteome</keyword>
<dbReference type="RefSeq" id="WP_203861965.1">
    <property type="nucleotide sequence ID" value="NZ_BAAAZQ010000029.1"/>
</dbReference>
<keyword evidence="1" id="KW-0560">Oxidoreductase</keyword>